<dbReference type="PANTHER" id="PTHR18895:SF74">
    <property type="entry name" value="MTRF1L RELEASE FACTOR GLUTAMINE METHYLTRANSFERASE"/>
    <property type="match status" value="1"/>
</dbReference>
<dbReference type="STRING" id="983920.Y88_2481"/>
<evidence type="ECO:0000259" key="5">
    <source>
        <dbReference type="Pfam" id="PF13847"/>
    </source>
</evidence>
<dbReference type="Pfam" id="PF17827">
    <property type="entry name" value="PrmC_N"/>
    <property type="match status" value="1"/>
</dbReference>
<dbReference type="PANTHER" id="PTHR18895">
    <property type="entry name" value="HEMK METHYLTRANSFERASE"/>
    <property type="match status" value="1"/>
</dbReference>
<feature type="binding site" evidence="4">
    <location>
        <position position="145"/>
    </location>
    <ligand>
        <name>S-adenosyl-L-methionine</name>
        <dbReference type="ChEBI" id="CHEBI:59789"/>
    </ligand>
</feature>
<keyword evidence="3 4" id="KW-0949">S-adenosyl-L-methionine</keyword>
<feature type="domain" description="Release factor glutamine methyltransferase N-terminal" evidence="6">
    <location>
        <begin position="11"/>
        <end position="77"/>
    </location>
</feature>
<dbReference type="InterPro" id="IPR025714">
    <property type="entry name" value="Methyltranfer_dom"/>
</dbReference>
<comment type="similarity">
    <text evidence="4">Belongs to the protein N5-glutamine methyltransferase family. PrmC subfamily.</text>
</comment>
<dbReference type="HAMAP" id="MF_02126">
    <property type="entry name" value="RF_methyltr_PrmC"/>
    <property type="match status" value="1"/>
</dbReference>
<sequence>MSQNPPPTIAQALVEAAQTLAATSDTARLDAEVLMAHALGVSRSDLVLRHMRDSVPATFAPLVARRMTHEPVAYITGHQEFWGLDFLVGPEVLIPRGDTETLVEAAETAFTARPPQRIIDLGTGSGALLCAALSIWPGAQGIGIDRSQGALAMARANANRLGLGQRARIIAADWHTPGWARDLGRFDLVLANPPYVETSADLDRSVVDHEPHSALFAGAEGLDDYRVLVPQLGDLLAPDGIAMIEIGWTQGEAVCALARQGGFAAQVHTDLGGRPRAVEITA</sequence>
<accession>F1Z6N7</accession>
<evidence type="ECO:0000256" key="3">
    <source>
        <dbReference type="ARBA" id="ARBA00022691"/>
    </source>
</evidence>
<proteinExistence type="inferred from homology"/>
<dbReference type="GO" id="GO:0032259">
    <property type="term" value="P:methylation"/>
    <property type="evidence" value="ECO:0007669"/>
    <property type="project" value="UniProtKB-KW"/>
</dbReference>
<feature type="binding site" evidence="4">
    <location>
        <position position="174"/>
    </location>
    <ligand>
        <name>S-adenosyl-L-methionine</name>
        <dbReference type="ChEBI" id="CHEBI:59789"/>
    </ligand>
</feature>
<evidence type="ECO:0000259" key="6">
    <source>
        <dbReference type="Pfam" id="PF17827"/>
    </source>
</evidence>
<organism evidence="7 8">
    <name type="scientific">Novosphingobium nitrogenifigens DSM 19370</name>
    <dbReference type="NCBI Taxonomy" id="983920"/>
    <lineage>
        <taxon>Bacteria</taxon>
        <taxon>Pseudomonadati</taxon>
        <taxon>Pseudomonadota</taxon>
        <taxon>Alphaproteobacteria</taxon>
        <taxon>Sphingomonadales</taxon>
        <taxon>Sphingomonadaceae</taxon>
        <taxon>Novosphingobium</taxon>
    </lineage>
</organism>
<dbReference type="InterPro" id="IPR040758">
    <property type="entry name" value="PrmC_N"/>
</dbReference>
<dbReference type="NCBIfam" id="TIGR00536">
    <property type="entry name" value="hemK_fam"/>
    <property type="match status" value="1"/>
</dbReference>
<dbReference type="InterPro" id="IPR050320">
    <property type="entry name" value="N5-glutamine_MTase"/>
</dbReference>
<dbReference type="FunCoup" id="F1Z6N7">
    <property type="interactions" value="493"/>
</dbReference>
<name>F1Z6N7_9SPHN</name>
<keyword evidence="2 4" id="KW-0808">Transferase</keyword>
<protein>
    <recommendedName>
        <fullName evidence="4">Release factor glutamine methyltransferase</fullName>
        <shortName evidence="4">RF MTase</shortName>
        <ecNumber evidence="4">2.1.1.297</ecNumber>
    </recommendedName>
    <alternativeName>
        <fullName evidence="4">N5-glutamine methyltransferase PrmC</fullName>
    </alternativeName>
    <alternativeName>
        <fullName evidence="4">Protein-(glutamine-N5) MTase PrmC</fullName>
    </alternativeName>
    <alternativeName>
        <fullName evidence="4">Protein-glutamine N-methyltransferase PrmC</fullName>
    </alternativeName>
</protein>
<comment type="caution">
    <text evidence="7">The sequence shown here is derived from an EMBL/GenBank/DDBJ whole genome shotgun (WGS) entry which is preliminary data.</text>
</comment>
<evidence type="ECO:0000256" key="4">
    <source>
        <dbReference type="HAMAP-Rule" id="MF_02126"/>
    </source>
</evidence>
<evidence type="ECO:0000256" key="1">
    <source>
        <dbReference type="ARBA" id="ARBA00022603"/>
    </source>
</evidence>
<gene>
    <name evidence="4" type="primary">prmC</name>
    <name evidence="7" type="ORF">Y88_2481</name>
</gene>
<dbReference type="HOGENOM" id="CLU_018398_3_1_5"/>
<dbReference type="Gene3D" id="3.40.50.150">
    <property type="entry name" value="Vaccinia Virus protein VP39"/>
    <property type="match status" value="1"/>
</dbReference>
<comment type="function">
    <text evidence="4">Methylates the class 1 translation termination release factors RF1/PrfA and RF2/PrfB on the glutamine residue of the universally conserved GGQ motif.</text>
</comment>
<dbReference type="PROSITE" id="PS00092">
    <property type="entry name" value="N6_MTASE"/>
    <property type="match status" value="1"/>
</dbReference>
<dbReference type="AlphaFoldDB" id="F1Z6N7"/>
<keyword evidence="1 4" id="KW-0489">Methyltransferase</keyword>
<dbReference type="InterPro" id="IPR004556">
    <property type="entry name" value="HemK-like"/>
</dbReference>
<dbReference type="eggNOG" id="COG2890">
    <property type="taxonomic scope" value="Bacteria"/>
</dbReference>
<feature type="binding site" evidence="4">
    <location>
        <begin position="122"/>
        <end position="126"/>
    </location>
    <ligand>
        <name>S-adenosyl-L-methionine</name>
        <dbReference type="ChEBI" id="CHEBI:59789"/>
    </ligand>
</feature>
<dbReference type="EMBL" id="AEWJ01000025">
    <property type="protein sequence ID" value="EGD59697.1"/>
    <property type="molecule type" value="Genomic_DNA"/>
</dbReference>
<evidence type="ECO:0000313" key="8">
    <source>
        <dbReference type="Proteomes" id="UP000004728"/>
    </source>
</evidence>
<dbReference type="Pfam" id="PF13847">
    <property type="entry name" value="Methyltransf_31"/>
    <property type="match status" value="1"/>
</dbReference>
<dbReference type="SUPFAM" id="SSF53335">
    <property type="entry name" value="S-adenosyl-L-methionine-dependent methyltransferases"/>
    <property type="match status" value="1"/>
</dbReference>
<dbReference type="InterPro" id="IPR029063">
    <property type="entry name" value="SAM-dependent_MTases_sf"/>
</dbReference>
<dbReference type="GO" id="GO:0003676">
    <property type="term" value="F:nucleic acid binding"/>
    <property type="evidence" value="ECO:0007669"/>
    <property type="project" value="InterPro"/>
</dbReference>
<dbReference type="OrthoDB" id="9800643at2"/>
<dbReference type="RefSeq" id="WP_008070026.1">
    <property type="nucleotide sequence ID" value="NZ_AQWK01000003.1"/>
</dbReference>
<dbReference type="EC" id="2.1.1.297" evidence="4"/>
<dbReference type="NCBIfam" id="TIGR03534">
    <property type="entry name" value="RF_mod_PrmC"/>
    <property type="match status" value="1"/>
</dbReference>
<dbReference type="Proteomes" id="UP000004728">
    <property type="component" value="Unassembled WGS sequence"/>
</dbReference>
<comment type="catalytic activity">
    <reaction evidence="4">
        <text>L-glutaminyl-[peptide chain release factor] + S-adenosyl-L-methionine = N(5)-methyl-L-glutaminyl-[peptide chain release factor] + S-adenosyl-L-homocysteine + H(+)</text>
        <dbReference type="Rhea" id="RHEA:42896"/>
        <dbReference type="Rhea" id="RHEA-COMP:10271"/>
        <dbReference type="Rhea" id="RHEA-COMP:10272"/>
        <dbReference type="ChEBI" id="CHEBI:15378"/>
        <dbReference type="ChEBI" id="CHEBI:30011"/>
        <dbReference type="ChEBI" id="CHEBI:57856"/>
        <dbReference type="ChEBI" id="CHEBI:59789"/>
        <dbReference type="ChEBI" id="CHEBI:61891"/>
        <dbReference type="EC" id="2.1.1.297"/>
    </reaction>
</comment>
<dbReference type="InterPro" id="IPR002052">
    <property type="entry name" value="DNA_methylase_N6_adenine_CS"/>
</dbReference>
<feature type="domain" description="Methyltransferase" evidence="5">
    <location>
        <begin position="117"/>
        <end position="244"/>
    </location>
</feature>
<dbReference type="InParanoid" id="F1Z6N7"/>
<reference evidence="7 8" key="1">
    <citation type="journal article" date="2012" name="J. Bacteriol.">
        <title>Draft Genome Sequence of Novosphingobium nitrogenifigens Y88T.</title>
        <authorList>
            <person name="Strabala T.J."/>
            <person name="Macdonald L."/>
            <person name="Liu V."/>
            <person name="Smit A.M."/>
        </authorList>
    </citation>
    <scope>NUCLEOTIDE SEQUENCE [LARGE SCALE GENOMIC DNA]</scope>
    <source>
        <strain evidence="7 8">DSM 19370</strain>
    </source>
</reference>
<dbReference type="Gene3D" id="1.10.8.10">
    <property type="entry name" value="DNA helicase RuvA subunit, C-terminal domain"/>
    <property type="match status" value="1"/>
</dbReference>
<keyword evidence="8" id="KW-1185">Reference proteome</keyword>
<evidence type="ECO:0000313" key="7">
    <source>
        <dbReference type="EMBL" id="EGD59697.1"/>
    </source>
</evidence>
<evidence type="ECO:0000256" key="2">
    <source>
        <dbReference type="ARBA" id="ARBA00022679"/>
    </source>
</evidence>
<dbReference type="InterPro" id="IPR019874">
    <property type="entry name" value="RF_methyltr_PrmC"/>
</dbReference>
<dbReference type="CDD" id="cd02440">
    <property type="entry name" value="AdoMet_MTases"/>
    <property type="match status" value="1"/>
</dbReference>
<dbReference type="GO" id="GO:0102559">
    <property type="term" value="F:peptide chain release factor N(5)-glutamine methyltransferase activity"/>
    <property type="evidence" value="ECO:0007669"/>
    <property type="project" value="UniProtKB-EC"/>
</dbReference>
<feature type="binding site" evidence="4">
    <location>
        <position position="192"/>
    </location>
    <ligand>
        <name>S-adenosyl-L-methionine</name>
        <dbReference type="ChEBI" id="CHEBI:59789"/>
    </ligand>
</feature>
<feature type="binding site" evidence="4">
    <location>
        <begin position="192"/>
        <end position="195"/>
    </location>
    <ligand>
        <name>substrate</name>
    </ligand>
</feature>